<comment type="similarity">
    <text evidence="2">Belongs to the peptidase S54 family.</text>
</comment>
<dbReference type="GO" id="GO:0016020">
    <property type="term" value="C:membrane"/>
    <property type="evidence" value="ECO:0007669"/>
    <property type="project" value="UniProtKB-SubCell"/>
</dbReference>
<dbReference type="Gene3D" id="1.20.1540.10">
    <property type="entry name" value="Rhomboid-like"/>
    <property type="match status" value="1"/>
</dbReference>
<comment type="subcellular location">
    <subcellularLocation>
        <location evidence="1">Membrane</location>
        <topology evidence="1">Multi-pass membrane protein</topology>
    </subcellularLocation>
</comment>
<dbReference type="PANTHER" id="PTHR43731:SF14">
    <property type="entry name" value="PRESENILIN-ASSOCIATED RHOMBOID-LIKE PROTEIN, MITOCHONDRIAL"/>
    <property type="match status" value="1"/>
</dbReference>
<comment type="caution">
    <text evidence="9">The sequence shown here is derived from an EMBL/GenBank/DDBJ whole genome shotgun (WGS) entry which is preliminary data.</text>
</comment>
<feature type="transmembrane region" description="Helical" evidence="7">
    <location>
        <begin position="267"/>
        <end position="285"/>
    </location>
</feature>
<dbReference type="AlphaFoldDB" id="A0A495AEB9"/>
<feature type="transmembrane region" description="Helical" evidence="7">
    <location>
        <begin position="369"/>
        <end position="389"/>
    </location>
</feature>
<evidence type="ECO:0000313" key="10">
    <source>
        <dbReference type="Proteomes" id="UP000269301"/>
    </source>
</evidence>
<name>A0A495AEB9_9BACI</name>
<keyword evidence="5 7" id="KW-1133">Transmembrane helix</keyword>
<keyword evidence="6 7" id="KW-0472">Membrane</keyword>
<dbReference type="GO" id="GO:0006508">
    <property type="term" value="P:proteolysis"/>
    <property type="evidence" value="ECO:0007669"/>
    <property type="project" value="UniProtKB-KW"/>
</dbReference>
<proteinExistence type="inferred from homology"/>
<organism evidence="9 10">
    <name type="scientific">Oceanobacillus halophilus</name>
    <dbReference type="NCBI Taxonomy" id="930130"/>
    <lineage>
        <taxon>Bacteria</taxon>
        <taxon>Bacillati</taxon>
        <taxon>Bacillota</taxon>
        <taxon>Bacilli</taxon>
        <taxon>Bacillales</taxon>
        <taxon>Bacillaceae</taxon>
        <taxon>Oceanobacillus</taxon>
    </lineage>
</organism>
<feature type="transmembrane region" description="Helical" evidence="7">
    <location>
        <begin position="291"/>
        <end position="309"/>
    </location>
</feature>
<dbReference type="Gene3D" id="1.25.40.10">
    <property type="entry name" value="Tetratricopeptide repeat domain"/>
    <property type="match status" value="1"/>
</dbReference>
<dbReference type="InterPro" id="IPR011990">
    <property type="entry name" value="TPR-like_helical_dom_sf"/>
</dbReference>
<dbReference type="Pfam" id="PF13181">
    <property type="entry name" value="TPR_8"/>
    <property type="match status" value="2"/>
</dbReference>
<dbReference type="InterPro" id="IPR019734">
    <property type="entry name" value="TPR_rpt"/>
</dbReference>
<evidence type="ECO:0000256" key="4">
    <source>
        <dbReference type="ARBA" id="ARBA00022801"/>
    </source>
</evidence>
<accession>A0A495AEB9</accession>
<dbReference type="SUPFAM" id="SSF144091">
    <property type="entry name" value="Rhomboid-like"/>
    <property type="match status" value="1"/>
</dbReference>
<dbReference type="InterPro" id="IPR050925">
    <property type="entry name" value="Rhomboid_protease_S54"/>
</dbReference>
<evidence type="ECO:0000256" key="1">
    <source>
        <dbReference type="ARBA" id="ARBA00004141"/>
    </source>
</evidence>
<dbReference type="PANTHER" id="PTHR43731">
    <property type="entry name" value="RHOMBOID PROTEASE"/>
    <property type="match status" value="1"/>
</dbReference>
<feature type="transmembrane region" description="Helical" evidence="7">
    <location>
        <begin position="343"/>
        <end position="362"/>
    </location>
</feature>
<dbReference type="EMBL" id="RBZP01000001">
    <property type="protein sequence ID" value="RKQ37794.1"/>
    <property type="molecule type" value="Genomic_DNA"/>
</dbReference>
<evidence type="ECO:0000256" key="3">
    <source>
        <dbReference type="ARBA" id="ARBA00022692"/>
    </source>
</evidence>
<evidence type="ECO:0000256" key="5">
    <source>
        <dbReference type="ARBA" id="ARBA00022989"/>
    </source>
</evidence>
<gene>
    <name evidence="9" type="ORF">D8M06_03040</name>
</gene>
<evidence type="ECO:0000256" key="7">
    <source>
        <dbReference type="SAM" id="Phobius"/>
    </source>
</evidence>
<evidence type="ECO:0000313" key="9">
    <source>
        <dbReference type="EMBL" id="RKQ37794.1"/>
    </source>
</evidence>
<dbReference type="InterPro" id="IPR022764">
    <property type="entry name" value="Peptidase_S54_rhomboid_dom"/>
</dbReference>
<dbReference type="Pfam" id="PF01694">
    <property type="entry name" value="Rhomboid"/>
    <property type="match status" value="1"/>
</dbReference>
<keyword evidence="3 7" id="KW-0812">Transmembrane</keyword>
<evidence type="ECO:0000256" key="2">
    <source>
        <dbReference type="ARBA" id="ARBA00009045"/>
    </source>
</evidence>
<feature type="transmembrane region" description="Helical" evidence="7">
    <location>
        <begin position="321"/>
        <end position="337"/>
    </location>
</feature>
<evidence type="ECO:0000256" key="6">
    <source>
        <dbReference type="ARBA" id="ARBA00023136"/>
    </source>
</evidence>
<dbReference type="SUPFAM" id="SSF48452">
    <property type="entry name" value="TPR-like"/>
    <property type="match status" value="1"/>
</dbReference>
<keyword evidence="4" id="KW-0378">Hydrolase</keyword>
<dbReference type="InterPro" id="IPR035952">
    <property type="entry name" value="Rhomboid-like_sf"/>
</dbReference>
<protein>
    <submittedName>
        <fullName evidence="9">Rhomboid family intramembrane serine protease</fullName>
    </submittedName>
</protein>
<dbReference type="OrthoDB" id="9813074at2"/>
<keyword evidence="9" id="KW-0645">Protease</keyword>
<dbReference type="RefSeq" id="WP_121202869.1">
    <property type="nucleotide sequence ID" value="NZ_RBZP01000001.1"/>
</dbReference>
<dbReference type="Proteomes" id="UP000269301">
    <property type="component" value="Unassembled WGS sequence"/>
</dbReference>
<dbReference type="GO" id="GO:0004252">
    <property type="term" value="F:serine-type endopeptidase activity"/>
    <property type="evidence" value="ECO:0007669"/>
    <property type="project" value="InterPro"/>
</dbReference>
<reference evidence="9 10" key="1">
    <citation type="journal article" date="2016" name="Int. J. Syst. Evol. Microbiol.">
        <title>Oceanobacillus halophilus sp. nov., a novel moderately halophilic bacterium from a hypersaline lake.</title>
        <authorList>
            <person name="Amoozegar M.A."/>
            <person name="Bagheri M."/>
            <person name="Makhdoumi A."/>
            <person name="Nikou M.M."/>
            <person name="Fazeli S.A.S."/>
            <person name="Schumann P."/>
            <person name="Sproer C."/>
            <person name="Sanchez-Porro C."/>
            <person name="Ventosa A."/>
        </authorList>
    </citation>
    <scope>NUCLEOTIDE SEQUENCE [LARGE SCALE GENOMIC DNA]</scope>
    <source>
        <strain evidence="9 10">DSM 23996</strain>
    </source>
</reference>
<sequence length="513" mass="59733">MYLENLYTMYKLTYHLVTNNDYELIHMDTNEIWLEKYSKKKSKVVRLTHNGFDWQNHLRKDIAIVFQKVKSMKKLLRGRDIEVHNIYISTYTPVDDWEILKKPMQLKEKKPVKMKIYYLHDEEYFDELVRIQTSLQISEFHLEDQPTEDEMETEIDAFKKYFFQLLEDKRKETQEIFTYGKPRFTYLLITVNLIVFFLLEKYGSSTSIDTLIDFGAKYNPAIIEDRQWWRIFSSMFLHIGLLHLFMNMLAVYYLGTLIERIYGSLRFLLIYFLAGVGGGIASFAFTTSVSAGASGVIFGLFGALLFFGLNYKQIFFRTMGVNVLMILAINIVVGLTVQQIDMAAHLGGLLAGFIASAIFHLPKKKNMNIQLLAIFIYIASLLGFVYIGVVNNLNNQSYHLQLIEKSLTEKNYEDVVKLATTALDKEGDHEGVLLFQRSYAYIELNEIDLAIKDLEESISYESLPEAHYNLALLYYNNEQMEKAEEHIRIAYNRKDDLNGVKDLYEKITGEVVD</sequence>
<keyword evidence="10" id="KW-1185">Reference proteome</keyword>
<feature type="domain" description="Peptidase S54 rhomboid" evidence="8">
    <location>
        <begin position="226"/>
        <end position="360"/>
    </location>
</feature>
<evidence type="ECO:0000259" key="8">
    <source>
        <dbReference type="Pfam" id="PF01694"/>
    </source>
</evidence>
<feature type="transmembrane region" description="Helical" evidence="7">
    <location>
        <begin position="235"/>
        <end position="255"/>
    </location>
</feature>